<name>A0A974GYP2_XENLA</name>
<dbReference type="AlphaFoldDB" id="A0A974GYP2"/>
<reference evidence="1" key="1">
    <citation type="submission" date="2016-05" db="EMBL/GenBank/DDBJ databases">
        <title>WGS assembly of Xenopus laevis.</title>
        <authorList>
            <person name="Session A."/>
            <person name="Uno Y."/>
            <person name="Kwon T."/>
            <person name="Chapman J."/>
            <person name="Toyoda A."/>
            <person name="Takahashi S."/>
            <person name="Fukui A."/>
            <person name="Hikosaka A."/>
            <person name="Putnam N."/>
            <person name="Stites J."/>
            <person name="Van Heeringen S."/>
            <person name="Quigley I."/>
            <person name="Heinz S."/>
            <person name="Hellsten U."/>
            <person name="Lyons J."/>
            <person name="Suzuki A."/>
            <person name="Kondo M."/>
            <person name="Ogino H."/>
            <person name="Ochi H."/>
            <person name="Bogdanovic O."/>
            <person name="Lister R."/>
            <person name="Georgiou G."/>
            <person name="Paranjpe S."/>
            <person name="Van Kruijsbergen I."/>
            <person name="Mozaffari S."/>
            <person name="Shu S."/>
            <person name="Schmutz J."/>
            <person name="Jenkins J."/>
            <person name="Grimwood J."/>
            <person name="Carlson J."/>
            <person name="Mitros T."/>
            <person name="Simakov O."/>
            <person name="Heald R."/>
            <person name="Miller K."/>
            <person name="Haudenschild C."/>
            <person name="Kuroki Y."/>
            <person name="Tanaka T."/>
            <person name="Michiue T."/>
            <person name="Watanabe M."/>
            <person name="Kinoshita T."/>
            <person name="Ohta Y."/>
            <person name="Mawaribuchi S."/>
            <person name="Suzuki Y."/>
            <person name="Haramoto Y."/>
            <person name="Yamamoto T."/>
            <person name="Takagi C."/>
            <person name="Kitzman J."/>
            <person name="Shendure J."/>
            <person name="Nakayama T."/>
            <person name="Izutsu Y."/>
            <person name="Robert J."/>
            <person name="Dichmann D."/>
            <person name="Flajnik M."/>
            <person name="Houston D."/>
            <person name="Marcotte E."/>
            <person name="Wallingford J."/>
            <person name="Ito Y."/>
            <person name="Asashima M."/>
            <person name="Ueno N."/>
            <person name="Matsuda Y."/>
            <person name="Jan Veenstra G."/>
            <person name="Fujiyama A."/>
            <person name="Harland R."/>
            <person name="Taira M."/>
            <person name="Rokhsar D.S."/>
        </authorList>
    </citation>
    <scope>NUCLEOTIDE SEQUENCE</scope>
    <source>
        <strain evidence="1">J</strain>
        <tissue evidence="1">Blood</tissue>
    </source>
</reference>
<dbReference type="EMBL" id="KV489157">
    <property type="protein sequence ID" value="OCT55461.1"/>
    <property type="molecule type" value="Genomic_DNA"/>
</dbReference>
<dbReference type="Proteomes" id="UP000694892">
    <property type="component" value="Unassembled WGS sequence"/>
</dbReference>
<gene>
    <name evidence="1" type="ORF">XELAEV_18001971mg</name>
</gene>
<dbReference type="Gene3D" id="1.10.340.70">
    <property type="match status" value="1"/>
</dbReference>
<sequence>MQWLLKKEPLIPIPSLMLAKPTNVSLKEFEKLQAQAESTEKRKWAMLGATEGADKIWSLDGKWCLPKALYPMMAHVTHYPSHQSKTVMCAQVEEYWIASGFSTTATKLTSACLVCA</sequence>
<organism evidence="1">
    <name type="scientific">Xenopus laevis</name>
    <name type="common">African clawed frog</name>
    <dbReference type="NCBI Taxonomy" id="8355"/>
    <lineage>
        <taxon>Eukaryota</taxon>
        <taxon>Metazoa</taxon>
        <taxon>Chordata</taxon>
        <taxon>Craniata</taxon>
        <taxon>Vertebrata</taxon>
        <taxon>Euteleostomi</taxon>
        <taxon>Amphibia</taxon>
        <taxon>Batrachia</taxon>
        <taxon>Anura</taxon>
        <taxon>Pipoidea</taxon>
        <taxon>Pipidae</taxon>
        <taxon>Xenopodinae</taxon>
        <taxon>Xenopus</taxon>
        <taxon>Xenopus</taxon>
    </lineage>
</organism>
<protein>
    <submittedName>
        <fullName evidence="1">Uncharacterized protein</fullName>
    </submittedName>
</protein>
<accession>A0A974GYP2</accession>
<proteinExistence type="predicted"/>
<evidence type="ECO:0000313" key="1">
    <source>
        <dbReference type="EMBL" id="OCT55461.1"/>
    </source>
</evidence>